<dbReference type="STRING" id="1903181.BTN85_1271"/>
<accession>A0A1Q6DWM9</accession>
<evidence type="ECO:0000259" key="7">
    <source>
        <dbReference type="PROSITE" id="PS50156"/>
    </source>
</evidence>
<sequence>MASLKEKIIEFTVSEPKKVILIFGVVTLLLAPGALGLKMESGMGQYAEGIDEYQTWISVNNKFSMDTRTQTEVTQLIQTGNNVLSKKSLLNILEVQEKIKERETLKADSTSSAASFIAKTIDPTAETIEEQINAIKGSSSTKIKEAIKKAAEFEGFRSMLSRDFSKKEASATATIATIGHNFPREEPSLSGGSRPTLTDIQTKIKTITQTSEGNIQVFGTGIISEEFNTIIIDTLKIVVPAAILFTLFFLILAYRDPIDLFLSLACLSLILIWTFGVLGWLNISFTQMLITVPVLLVAVGIDFGIHVTNRYREEDPCEKIQESMRTTLNQLIIAFFLVTSTTIIGFIANLISPVGPIKDFGLAAGIGVIFTFFIFGILFPALKICLDNIRKKRNIPRFCVKPLGTEQSYLGKTLIFGEKLTTKFPIIFLIILLLSSAYLGYQSKDMKGTFEQEDFLPPENLPKYVDYLPEFLKPNEYTITKITNFLEQKFQSATDQITIIVHGNLERNYALEMIDRTNQNPPESFVKIDNKAETQSILTLIETAKEKSPKINQLIEKNDPDNDGIPERDLETIYDTLLTSRFEDQTKRYLTETRRHTQIIYTVKEDVSNTKVREDAKKLAQNYRYNADSTGSIIVTQAVSDLIINSAIKSLILALTLAGLFLIIAYKFIEKNLAMGIINLIPIAIAVAFVVGTMKAINMSFNPATATILSLTIGLGVDYTVHTTHRFIDEYKKDQNIKKSTRKMLMGTGGALTGSMLTTTLGIGTLILSITPVLKDFGIIMAISIFYCYLSSILVLPTTIAVWEKITKK</sequence>
<name>A0A1Q6DWM9_METT1</name>
<feature type="transmembrane region" description="Helical" evidence="6">
    <location>
        <begin position="744"/>
        <end position="771"/>
    </location>
</feature>
<reference evidence="8" key="1">
    <citation type="submission" date="2016-12" db="EMBL/GenBank/DDBJ databases">
        <title>Discovery of methanogenic haloarchaea.</title>
        <authorList>
            <person name="Sorokin D.Y."/>
            <person name="Makarova K.S."/>
            <person name="Abbas B."/>
            <person name="Ferrer M."/>
            <person name="Golyshin P.N."/>
        </authorList>
    </citation>
    <scope>NUCLEOTIDE SEQUENCE [LARGE SCALE GENOMIC DNA]</scope>
    <source>
        <strain evidence="8">HMET1</strain>
    </source>
</reference>
<feature type="transmembrane region" description="Helical" evidence="6">
    <location>
        <begin position="647"/>
        <end position="666"/>
    </location>
</feature>
<evidence type="ECO:0000256" key="3">
    <source>
        <dbReference type="ARBA" id="ARBA00022692"/>
    </source>
</evidence>
<dbReference type="SUPFAM" id="SSF82866">
    <property type="entry name" value="Multidrug efflux transporter AcrB transmembrane domain"/>
    <property type="match status" value="2"/>
</dbReference>
<protein>
    <submittedName>
        <fullName evidence="8">Exporter of the RND superfamily</fullName>
    </submittedName>
</protein>
<feature type="transmembrane region" description="Helical" evidence="6">
    <location>
        <begin position="424"/>
        <end position="441"/>
    </location>
</feature>
<evidence type="ECO:0000256" key="4">
    <source>
        <dbReference type="ARBA" id="ARBA00022989"/>
    </source>
</evidence>
<feature type="transmembrane region" description="Helical" evidence="6">
    <location>
        <begin position="673"/>
        <end position="692"/>
    </location>
</feature>
<evidence type="ECO:0000256" key="2">
    <source>
        <dbReference type="ARBA" id="ARBA00022475"/>
    </source>
</evidence>
<keyword evidence="9" id="KW-1185">Reference proteome</keyword>
<evidence type="ECO:0000313" key="9">
    <source>
        <dbReference type="Proteomes" id="UP000185744"/>
    </source>
</evidence>
<feature type="domain" description="SSD" evidence="7">
    <location>
        <begin position="271"/>
        <end position="385"/>
    </location>
</feature>
<feature type="domain" description="SSD" evidence="7">
    <location>
        <begin position="641"/>
        <end position="802"/>
    </location>
</feature>
<dbReference type="InterPro" id="IPR004869">
    <property type="entry name" value="MMPL_dom"/>
</dbReference>
<dbReference type="GO" id="GO:0005886">
    <property type="term" value="C:plasma membrane"/>
    <property type="evidence" value="ECO:0007669"/>
    <property type="project" value="UniProtKB-SubCell"/>
</dbReference>
<evidence type="ECO:0000256" key="5">
    <source>
        <dbReference type="ARBA" id="ARBA00023136"/>
    </source>
</evidence>
<feature type="transmembrane region" description="Helical" evidence="6">
    <location>
        <begin position="328"/>
        <end position="348"/>
    </location>
</feature>
<evidence type="ECO:0000256" key="6">
    <source>
        <dbReference type="SAM" id="Phobius"/>
    </source>
</evidence>
<dbReference type="PANTHER" id="PTHR33406">
    <property type="entry name" value="MEMBRANE PROTEIN MJ1562-RELATED"/>
    <property type="match status" value="1"/>
</dbReference>
<keyword evidence="3 6" id="KW-0812">Transmembrane</keyword>
<comment type="caution">
    <text evidence="8">The sequence shown here is derived from an EMBL/GenBank/DDBJ whole genome shotgun (WGS) entry which is preliminary data.</text>
</comment>
<gene>
    <name evidence="8" type="ORF">BTN85_1271</name>
</gene>
<keyword evidence="2" id="KW-1003">Cell membrane</keyword>
<feature type="transmembrane region" description="Helical" evidence="6">
    <location>
        <begin position="704"/>
        <end position="723"/>
    </location>
</feature>
<organism evidence="8 9">
    <name type="scientific">Methanohalarchaeum thermophilum</name>
    <dbReference type="NCBI Taxonomy" id="1903181"/>
    <lineage>
        <taxon>Archaea</taxon>
        <taxon>Methanobacteriati</taxon>
        <taxon>Methanobacteriota</taxon>
        <taxon>Methanonatronarchaeia</taxon>
        <taxon>Methanonatronarchaeales</taxon>
        <taxon>Methanonatronarchaeaceae</taxon>
        <taxon>Candidatus Methanohalarchaeum</taxon>
    </lineage>
</organism>
<keyword evidence="4 6" id="KW-1133">Transmembrane helix</keyword>
<dbReference type="AlphaFoldDB" id="A0A1Q6DWM9"/>
<evidence type="ECO:0000256" key="1">
    <source>
        <dbReference type="ARBA" id="ARBA00004651"/>
    </source>
</evidence>
<dbReference type="InterPro" id="IPR000731">
    <property type="entry name" value="SSD"/>
</dbReference>
<dbReference type="PROSITE" id="PS50156">
    <property type="entry name" value="SSD"/>
    <property type="match status" value="2"/>
</dbReference>
<dbReference type="InParanoid" id="A0A1Q6DWM9"/>
<dbReference type="PANTHER" id="PTHR33406:SF13">
    <property type="entry name" value="MEMBRANE PROTEIN YDFJ"/>
    <property type="match status" value="1"/>
</dbReference>
<proteinExistence type="predicted"/>
<comment type="subcellular location">
    <subcellularLocation>
        <location evidence="1">Cell membrane</location>
        <topology evidence="1">Multi-pass membrane protein</topology>
    </subcellularLocation>
</comment>
<dbReference type="Gene3D" id="1.20.1640.10">
    <property type="entry name" value="Multidrug efflux transporter AcrB transmembrane domain"/>
    <property type="match status" value="2"/>
</dbReference>
<keyword evidence="5 6" id="KW-0472">Membrane</keyword>
<evidence type="ECO:0000313" key="8">
    <source>
        <dbReference type="EMBL" id="OKY78771.1"/>
    </source>
</evidence>
<dbReference type="InterPro" id="IPR050545">
    <property type="entry name" value="Mycobact_MmpL"/>
</dbReference>
<dbReference type="Pfam" id="PF03176">
    <property type="entry name" value="MMPL"/>
    <property type="match status" value="2"/>
</dbReference>
<dbReference type="EMBL" id="MSDW01000001">
    <property type="protein sequence ID" value="OKY78771.1"/>
    <property type="molecule type" value="Genomic_DNA"/>
</dbReference>
<feature type="transmembrane region" description="Helical" evidence="6">
    <location>
        <begin position="287"/>
        <end position="307"/>
    </location>
</feature>
<feature type="transmembrane region" description="Helical" evidence="6">
    <location>
        <begin position="261"/>
        <end position="281"/>
    </location>
</feature>
<feature type="transmembrane region" description="Helical" evidence="6">
    <location>
        <begin position="777"/>
        <end position="803"/>
    </location>
</feature>
<feature type="transmembrane region" description="Helical" evidence="6">
    <location>
        <begin position="237"/>
        <end position="254"/>
    </location>
</feature>
<dbReference type="Proteomes" id="UP000185744">
    <property type="component" value="Unassembled WGS sequence"/>
</dbReference>
<feature type="transmembrane region" description="Helical" evidence="6">
    <location>
        <begin position="360"/>
        <end position="382"/>
    </location>
</feature>